<dbReference type="EMBL" id="JBHSLU010000008">
    <property type="protein sequence ID" value="MFC5504753.1"/>
    <property type="molecule type" value="Genomic_DNA"/>
</dbReference>
<dbReference type="InterPro" id="IPR054241">
    <property type="entry name" value="DUF6968"/>
</dbReference>
<keyword evidence="3" id="KW-1185">Reference proteome</keyword>
<gene>
    <name evidence="2" type="ORF">ACFPN9_05725</name>
</gene>
<proteinExistence type="predicted"/>
<reference evidence="3" key="1">
    <citation type="journal article" date="2019" name="Int. J. Syst. Evol. Microbiol.">
        <title>The Global Catalogue of Microorganisms (GCM) 10K type strain sequencing project: providing services to taxonomists for standard genome sequencing and annotation.</title>
        <authorList>
            <consortium name="The Broad Institute Genomics Platform"/>
            <consortium name="The Broad Institute Genome Sequencing Center for Infectious Disease"/>
            <person name="Wu L."/>
            <person name="Ma J."/>
        </authorList>
    </citation>
    <scope>NUCLEOTIDE SEQUENCE [LARGE SCALE GENOMIC DNA]</scope>
    <source>
        <strain evidence="3">CCUG 43117</strain>
    </source>
</reference>
<sequence>MKILERILHYSSARGNIEIPISIDLPVQGDRDWSCLYRIDWPDGPYTGAGYGVDATQALLLAMQAIGTDIYTSDYHRSGRLRWLDPGDGYGFPVPATISHLLVGGDAANAGLRR</sequence>
<evidence type="ECO:0000259" key="1">
    <source>
        <dbReference type="Pfam" id="PF22302"/>
    </source>
</evidence>
<dbReference type="RefSeq" id="WP_066724903.1">
    <property type="nucleotide sequence ID" value="NZ_JBHSLU010000008.1"/>
</dbReference>
<organism evidence="2 3">
    <name type="scientific">Bosea massiliensis</name>
    <dbReference type="NCBI Taxonomy" id="151419"/>
    <lineage>
        <taxon>Bacteria</taxon>
        <taxon>Pseudomonadati</taxon>
        <taxon>Pseudomonadota</taxon>
        <taxon>Alphaproteobacteria</taxon>
        <taxon>Hyphomicrobiales</taxon>
        <taxon>Boseaceae</taxon>
        <taxon>Bosea</taxon>
    </lineage>
</organism>
<feature type="domain" description="DUF6968" evidence="1">
    <location>
        <begin position="5"/>
        <end position="94"/>
    </location>
</feature>
<evidence type="ECO:0000313" key="2">
    <source>
        <dbReference type="EMBL" id="MFC5504753.1"/>
    </source>
</evidence>
<name>A0ABW0NXH7_9HYPH</name>
<accession>A0ABW0NXH7</accession>
<dbReference type="Pfam" id="PF22302">
    <property type="entry name" value="DUF6968"/>
    <property type="match status" value="1"/>
</dbReference>
<evidence type="ECO:0000313" key="3">
    <source>
        <dbReference type="Proteomes" id="UP001596060"/>
    </source>
</evidence>
<dbReference type="Proteomes" id="UP001596060">
    <property type="component" value="Unassembled WGS sequence"/>
</dbReference>
<protein>
    <submittedName>
        <fullName evidence="2">DUF6968 family protein</fullName>
    </submittedName>
</protein>
<comment type="caution">
    <text evidence="2">The sequence shown here is derived from an EMBL/GenBank/DDBJ whole genome shotgun (WGS) entry which is preliminary data.</text>
</comment>